<dbReference type="Proteomes" id="UP000886786">
    <property type="component" value="Unassembled WGS sequence"/>
</dbReference>
<evidence type="ECO:0000313" key="2">
    <source>
        <dbReference type="Proteomes" id="UP000886786"/>
    </source>
</evidence>
<accession>A0A9D0ZTW4</accession>
<gene>
    <name evidence="1" type="ORF">IAB27_07375</name>
</gene>
<reference evidence="1" key="2">
    <citation type="journal article" date="2021" name="PeerJ">
        <title>Extensive microbial diversity within the chicken gut microbiome revealed by metagenomics and culture.</title>
        <authorList>
            <person name="Gilroy R."/>
            <person name="Ravi A."/>
            <person name="Getino M."/>
            <person name="Pursley I."/>
            <person name="Horton D.L."/>
            <person name="Alikhan N.F."/>
            <person name="Baker D."/>
            <person name="Gharbi K."/>
            <person name="Hall N."/>
            <person name="Watson M."/>
            <person name="Adriaenssens E.M."/>
            <person name="Foster-Nyarko E."/>
            <person name="Jarju S."/>
            <person name="Secka A."/>
            <person name="Antonio M."/>
            <person name="Oren A."/>
            <person name="Chaudhuri R.R."/>
            <person name="La Ragione R."/>
            <person name="Hildebrand F."/>
            <person name="Pallen M.J."/>
        </authorList>
    </citation>
    <scope>NUCLEOTIDE SEQUENCE</scope>
    <source>
        <strain evidence="1">CHK147-3167</strain>
    </source>
</reference>
<sequence length="269" mass="31956">MSNCIMCASYQKFYSALKNLSDFIKAEEFCDVVSSIDSFFSEFRNITFVLQKSLDSSKNKKIYKQLRDQYLTSDELKWLNDKRAEIIHQNPFKLNKQIMVNVYFYGNSNEIIKHNYTYENWENAKQLENEIKEKLKKFKAPEIYLSIIIRFTENGKEINIIDLIKHGIADMNSFLTQFKLSTNTNCLKCENMELKISEKIKEIYIYELCLERDYEYIPSTNLLEPKSRAKMLGLNNNINKKEEKIPINNNFFQGNNLKDMFKDFISHHI</sequence>
<reference evidence="1" key="1">
    <citation type="submission" date="2020-10" db="EMBL/GenBank/DDBJ databases">
        <authorList>
            <person name="Gilroy R."/>
        </authorList>
    </citation>
    <scope>NUCLEOTIDE SEQUENCE</scope>
    <source>
        <strain evidence="1">CHK147-3167</strain>
    </source>
</reference>
<evidence type="ECO:0000313" key="1">
    <source>
        <dbReference type="EMBL" id="HIQ91422.1"/>
    </source>
</evidence>
<comment type="caution">
    <text evidence="1">The sequence shown here is derived from an EMBL/GenBank/DDBJ whole genome shotgun (WGS) entry which is preliminary data.</text>
</comment>
<protein>
    <submittedName>
        <fullName evidence="1">Uncharacterized protein</fullName>
    </submittedName>
</protein>
<feature type="non-terminal residue" evidence="1">
    <location>
        <position position="269"/>
    </location>
</feature>
<dbReference type="AlphaFoldDB" id="A0A9D0ZTW4"/>
<organism evidence="1 2">
    <name type="scientific">Candidatus Coprosoma intestinipullorum</name>
    <dbReference type="NCBI Taxonomy" id="2840752"/>
    <lineage>
        <taxon>Bacteria</taxon>
        <taxon>Bacillati</taxon>
        <taxon>Bacillota</taxon>
        <taxon>Bacillota incertae sedis</taxon>
        <taxon>Candidatus Coprosoma</taxon>
    </lineage>
</organism>
<name>A0A9D0ZTW4_9FIRM</name>
<proteinExistence type="predicted"/>
<dbReference type="EMBL" id="DVFV01000124">
    <property type="protein sequence ID" value="HIQ91422.1"/>
    <property type="molecule type" value="Genomic_DNA"/>
</dbReference>